<accession>A8ZQN1</accession>
<dbReference type="Proteomes" id="UP000000268">
    <property type="component" value="Plasmid pREB7"/>
</dbReference>
<name>A8ZQN1_ACAM1</name>
<dbReference type="KEGG" id="amr:AM1_G0137"/>
<dbReference type="HOGENOM" id="CLU_2476228_0_0_3"/>
<dbReference type="OrthoDB" id="586593at2"/>
<evidence type="ECO:0000313" key="1">
    <source>
        <dbReference type="EMBL" id="ABW33317.1"/>
    </source>
</evidence>
<keyword evidence="1" id="KW-0614">Plasmid</keyword>
<dbReference type="RefSeq" id="WP_012168382.1">
    <property type="nucleotide sequence ID" value="NC_009932.1"/>
</dbReference>
<dbReference type="AlphaFoldDB" id="A8ZQN1"/>
<evidence type="ECO:0000313" key="2">
    <source>
        <dbReference type="Proteomes" id="UP000000268"/>
    </source>
</evidence>
<sequence length="87" mass="10051">MLYEKTISFEDYKQDKPNILGRQLGISLKFHHSNILQKLSQEAALQAMVEAWQSCHSKQTYECSSKDFTITVPSQEMANILECRNLL</sequence>
<organism evidence="1 2">
    <name type="scientific">Acaryochloris marina (strain MBIC 11017)</name>
    <dbReference type="NCBI Taxonomy" id="329726"/>
    <lineage>
        <taxon>Bacteria</taxon>
        <taxon>Bacillati</taxon>
        <taxon>Cyanobacteriota</taxon>
        <taxon>Cyanophyceae</taxon>
        <taxon>Acaryochloridales</taxon>
        <taxon>Acaryochloridaceae</taxon>
        <taxon>Acaryochloris</taxon>
    </lineage>
</organism>
<keyword evidence="2" id="KW-1185">Reference proteome</keyword>
<geneLocation type="plasmid" evidence="1 2">
    <name>pREB7</name>
</geneLocation>
<dbReference type="EMBL" id="CP000844">
    <property type="protein sequence ID" value="ABW33317.1"/>
    <property type="molecule type" value="Genomic_DNA"/>
</dbReference>
<proteinExistence type="predicted"/>
<protein>
    <submittedName>
        <fullName evidence="1">Uncharacterized protein</fullName>
    </submittedName>
</protein>
<gene>
    <name evidence="1" type="ordered locus">AM1_G0137</name>
</gene>
<reference evidence="1 2" key="1">
    <citation type="journal article" date="2008" name="Proc. Natl. Acad. Sci. U.S.A.">
        <title>Niche adaptation and genome expansion in the chlorophyll d-producing cyanobacterium Acaryochloris marina.</title>
        <authorList>
            <person name="Swingley W.D."/>
            <person name="Chen M."/>
            <person name="Cheung P.C."/>
            <person name="Conrad A.L."/>
            <person name="Dejesa L.C."/>
            <person name="Hao J."/>
            <person name="Honchak B.M."/>
            <person name="Karbach L.E."/>
            <person name="Kurdoglu A."/>
            <person name="Lahiri S."/>
            <person name="Mastrian S.D."/>
            <person name="Miyashita H."/>
            <person name="Page L."/>
            <person name="Ramakrishna P."/>
            <person name="Satoh S."/>
            <person name="Sattley W.M."/>
            <person name="Shimada Y."/>
            <person name="Taylor H.L."/>
            <person name="Tomo T."/>
            <person name="Tsuchiya T."/>
            <person name="Wang Z.T."/>
            <person name="Raymond J."/>
            <person name="Mimuro M."/>
            <person name="Blankenship R.E."/>
            <person name="Touchman J.W."/>
        </authorList>
    </citation>
    <scope>NUCLEOTIDE SEQUENCE [LARGE SCALE GENOMIC DNA]</scope>
    <source>
        <strain evidence="2">MBIC 11017</strain>
        <plasmid evidence="2">Plasmid pREB7</plasmid>
    </source>
</reference>